<dbReference type="OrthoDB" id="9779340at2"/>
<evidence type="ECO:0000259" key="1">
    <source>
        <dbReference type="PROSITE" id="PS51782"/>
    </source>
</evidence>
<dbReference type="CDD" id="cd00118">
    <property type="entry name" value="LysM"/>
    <property type="match status" value="1"/>
</dbReference>
<dbReference type="RefSeq" id="WP_115791613.1">
    <property type="nucleotide sequence ID" value="NZ_QSLN01000001.1"/>
</dbReference>
<dbReference type="Pfam" id="PF12673">
    <property type="entry name" value="SipL"/>
    <property type="match status" value="3"/>
</dbReference>
<accession>A0A3D8P862</accession>
<dbReference type="SMART" id="SM00257">
    <property type="entry name" value="LysM"/>
    <property type="match status" value="1"/>
</dbReference>
<proteinExistence type="predicted"/>
<dbReference type="InterPro" id="IPR024300">
    <property type="entry name" value="SipL_SPOCS_dom"/>
</dbReference>
<protein>
    <submittedName>
        <fullName evidence="2">DUF3794 domain-containing protein</fullName>
    </submittedName>
</protein>
<reference evidence="2 3" key="1">
    <citation type="submission" date="2018-08" db="EMBL/GenBank/DDBJ databases">
        <title>Form III RuBisCO-mediated autotrophy in Thermodesulfobium bacteria.</title>
        <authorList>
            <person name="Toshchakov S.V."/>
            <person name="Kublanov I.V."/>
            <person name="Frolov E."/>
            <person name="Bonch-Osmolovskaya E.A."/>
            <person name="Tourova T.P."/>
            <person name="Chernych N.A."/>
            <person name="Lebedinsky A.V."/>
        </authorList>
    </citation>
    <scope>NUCLEOTIDE SEQUENCE [LARGE SCALE GENOMIC DNA]</scope>
    <source>
        <strain evidence="2 3">SR</strain>
    </source>
</reference>
<gene>
    <name evidence="2" type="ORF">DXX99_00805</name>
</gene>
<dbReference type="Proteomes" id="UP000256329">
    <property type="component" value="Unassembled WGS sequence"/>
</dbReference>
<organism evidence="2 3">
    <name type="scientific">Ammonifex thiophilus</name>
    <dbReference type="NCBI Taxonomy" id="444093"/>
    <lineage>
        <taxon>Bacteria</taxon>
        <taxon>Bacillati</taxon>
        <taxon>Bacillota</taxon>
        <taxon>Clostridia</taxon>
        <taxon>Thermoanaerobacterales</taxon>
        <taxon>Thermoanaerobacteraceae</taxon>
        <taxon>Ammonifex</taxon>
    </lineage>
</organism>
<comment type="caution">
    <text evidence="2">The sequence shown here is derived from an EMBL/GenBank/DDBJ whole genome shotgun (WGS) entry which is preliminary data.</text>
</comment>
<dbReference type="Pfam" id="PF01476">
    <property type="entry name" value="LysM"/>
    <property type="match status" value="1"/>
</dbReference>
<name>A0A3D8P862_9THEO</name>
<dbReference type="InterPro" id="IPR018392">
    <property type="entry name" value="LysM"/>
</dbReference>
<evidence type="ECO:0000313" key="3">
    <source>
        <dbReference type="Proteomes" id="UP000256329"/>
    </source>
</evidence>
<sequence length="509" mass="55936">MSCVGKYLLLKLNQVLAEASSSHRLEREVRLRAEDPEVESLLSLRPEVRIDSVQVLAGRVLWEGQLVLKLDYVACCPGKPVYTARVSLPLAEVVEVAEARPGMAASVAAEVKEISLRPEKTCSRKLYLTALVTAQVKLTALKELEVLVEPPPGLKVTTKKLKVENVVSSARAQCFLAREERLPIDKPSLREVVSTLASCKNVRAEVKRGGVMVCGEVEFRVLYAADDASPVYEVRFTLPWEHFVTIEGVVPGLEIRALADKVTVKAKAKPKGRIPTRELELEALVDFQVMVGKVIEAEVVTGVEGETEVTKLRVWLEQVVGEKEKEELIRREVVPTVDPPVEEILAAEPMLAVVRETDILDGMVLVKGEGLVRVIYTAKGTGKVHALDVDLPFSLALPLPSAKPEHQISAQAEPVYARAKLAEKGKVAVEVLMAVKVKVTERVQEEVVTCVRLPAAKGRLLKYTISPGDTLYRLAQRFSTTVEAIMAANPGIDPYNLQVGQVIFIPCRF</sequence>
<keyword evidence="3" id="KW-1185">Reference proteome</keyword>
<dbReference type="EMBL" id="QSLN01000001">
    <property type="protein sequence ID" value="RDV84619.1"/>
    <property type="molecule type" value="Genomic_DNA"/>
</dbReference>
<dbReference type="Gene3D" id="3.10.350.10">
    <property type="entry name" value="LysM domain"/>
    <property type="match status" value="1"/>
</dbReference>
<dbReference type="AlphaFoldDB" id="A0A3D8P862"/>
<evidence type="ECO:0000313" key="2">
    <source>
        <dbReference type="EMBL" id="RDV84619.1"/>
    </source>
</evidence>
<dbReference type="PROSITE" id="PS51782">
    <property type="entry name" value="LYSM"/>
    <property type="match status" value="1"/>
</dbReference>
<dbReference type="InterPro" id="IPR036779">
    <property type="entry name" value="LysM_dom_sf"/>
</dbReference>
<dbReference type="SUPFAM" id="SSF54106">
    <property type="entry name" value="LysM domain"/>
    <property type="match status" value="1"/>
</dbReference>
<feature type="domain" description="LysM" evidence="1">
    <location>
        <begin position="461"/>
        <end position="505"/>
    </location>
</feature>